<dbReference type="AlphaFoldDB" id="A0A4R6KKB3"/>
<organism evidence="1 2">
    <name type="scientific">Kribbella caucasensis</name>
    <dbReference type="NCBI Taxonomy" id="2512215"/>
    <lineage>
        <taxon>Bacteria</taxon>
        <taxon>Bacillati</taxon>
        <taxon>Actinomycetota</taxon>
        <taxon>Actinomycetes</taxon>
        <taxon>Propionibacteriales</taxon>
        <taxon>Kribbellaceae</taxon>
        <taxon>Kribbella</taxon>
    </lineage>
</organism>
<evidence type="ECO:0000313" key="1">
    <source>
        <dbReference type="EMBL" id="TDO51768.1"/>
    </source>
</evidence>
<proteinExistence type="predicted"/>
<reference evidence="1 2" key="1">
    <citation type="submission" date="2019-03" db="EMBL/GenBank/DDBJ databases">
        <title>Genomic Encyclopedia of Type Strains, Phase III (KMG-III): the genomes of soil and plant-associated and newly described type strains.</title>
        <authorList>
            <person name="Whitman W."/>
        </authorList>
    </citation>
    <scope>NUCLEOTIDE SEQUENCE [LARGE SCALE GENOMIC DNA]</scope>
    <source>
        <strain evidence="1 2">VKM Ac-2527</strain>
    </source>
</reference>
<evidence type="ECO:0000313" key="2">
    <source>
        <dbReference type="Proteomes" id="UP000295388"/>
    </source>
</evidence>
<dbReference type="EMBL" id="SNWQ01000003">
    <property type="protein sequence ID" value="TDO51768.1"/>
    <property type="molecule type" value="Genomic_DNA"/>
</dbReference>
<protein>
    <submittedName>
        <fullName evidence="1">Uncharacterized protein</fullName>
    </submittedName>
</protein>
<comment type="caution">
    <text evidence="1">The sequence shown here is derived from an EMBL/GenBank/DDBJ whole genome shotgun (WGS) entry which is preliminary data.</text>
</comment>
<sequence>MNRIASQYHACRRTMTMLWIERVRSAPYQSANVTASAAANTAVVSSSGTPIESVRLSVIKVPATDVSTTTGQ</sequence>
<gene>
    <name evidence="1" type="ORF">EV643_103507</name>
</gene>
<dbReference type="Proteomes" id="UP000295388">
    <property type="component" value="Unassembled WGS sequence"/>
</dbReference>
<name>A0A4R6KKB3_9ACTN</name>
<keyword evidence="2" id="KW-1185">Reference proteome</keyword>
<accession>A0A4R6KKB3</accession>